<accession>A0ABP7HC27</accession>
<sequence>MTGLLLRVPAEDHRALCTHDLTGTLDPTDPPTKGDVIIAMDLRAPGHDRVWEPGACPRHPAANLADAVPFSQLTWTSAQRITADVPERH</sequence>
<keyword evidence="2" id="KW-1185">Reference proteome</keyword>
<comment type="caution">
    <text evidence="1">The sequence shown here is derived from an EMBL/GenBank/DDBJ whole genome shotgun (WGS) entry which is preliminary data.</text>
</comment>
<gene>
    <name evidence="1" type="ORF">GCM10022226_03920</name>
</gene>
<name>A0ABP7HC27_9ACTN</name>
<dbReference type="EMBL" id="BAAAZR010000001">
    <property type="protein sequence ID" value="GAA3788485.1"/>
    <property type="molecule type" value="Genomic_DNA"/>
</dbReference>
<evidence type="ECO:0000313" key="2">
    <source>
        <dbReference type="Proteomes" id="UP001500888"/>
    </source>
</evidence>
<proteinExistence type="predicted"/>
<evidence type="ECO:0000313" key="1">
    <source>
        <dbReference type="EMBL" id="GAA3788485.1"/>
    </source>
</evidence>
<organism evidence="1 2">
    <name type="scientific">Sphaerisporangium flaviroseum</name>
    <dbReference type="NCBI Taxonomy" id="509199"/>
    <lineage>
        <taxon>Bacteria</taxon>
        <taxon>Bacillati</taxon>
        <taxon>Actinomycetota</taxon>
        <taxon>Actinomycetes</taxon>
        <taxon>Streptosporangiales</taxon>
        <taxon>Streptosporangiaceae</taxon>
        <taxon>Sphaerisporangium</taxon>
    </lineage>
</organism>
<protein>
    <submittedName>
        <fullName evidence="1">Uncharacterized protein</fullName>
    </submittedName>
</protein>
<dbReference type="RefSeq" id="WP_344933395.1">
    <property type="nucleotide sequence ID" value="NZ_BAAAZR010000001.1"/>
</dbReference>
<dbReference type="Proteomes" id="UP001500888">
    <property type="component" value="Unassembled WGS sequence"/>
</dbReference>
<reference evidence="2" key="1">
    <citation type="journal article" date="2019" name="Int. J. Syst. Evol. Microbiol.">
        <title>The Global Catalogue of Microorganisms (GCM) 10K type strain sequencing project: providing services to taxonomists for standard genome sequencing and annotation.</title>
        <authorList>
            <consortium name="The Broad Institute Genomics Platform"/>
            <consortium name="The Broad Institute Genome Sequencing Center for Infectious Disease"/>
            <person name="Wu L."/>
            <person name="Ma J."/>
        </authorList>
    </citation>
    <scope>NUCLEOTIDE SEQUENCE [LARGE SCALE GENOMIC DNA]</scope>
    <source>
        <strain evidence="2">JCM 16908</strain>
    </source>
</reference>